<accession>A0ABS8E9E1</accession>
<evidence type="ECO:0000313" key="1">
    <source>
        <dbReference type="EMBL" id="MCC0097681.1"/>
    </source>
</evidence>
<dbReference type="Proteomes" id="UP001520654">
    <property type="component" value="Unassembled WGS sequence"/>
</dbReference>
<organism evidence="1 2">
    <name type="scientific">Streptomyces flavotricini</name>
    <dbReference type="NCBI Taxonomy" id="66888"/>
    <lineage>
        <taxon>Bacteria</taxon>
        <taxon>Bacillati</taxon>
        <taxon>Actinomycetota</taxon>
        <taxon>Actinomycetes</taxon>
        <taxon>Kitasatosporales</taxon>
        <taxon>Streptomycetaceae</taxon>
        <taxon>Streptomyces</taxon>
    </lineage>
</organism>
<reference evidence="1 2" key="1">
    <citation type="submission" date="2021-08" db="EMBL/GenBank/DDBJ databases">
        <title>Genomic Architecture of Streptomyces flavotricini NGL1 and Streptomyces erythrochromogenes HMS4 With Differential Plant Beneficial attributes and laccase production capabilities.</title>
        <authorList>
            <person name="Salwan R."/>
            <person name="Kaur R."/>
            <person name="Sharma V."/>
        </authorList>
    </citation>
    <scope>NUCLEOTIDE SEQUENCE [LARGE SCALE GENOMIC DNA]</scope>
    <source>
        <strain evidence="1 2">NGL1</strain>
    </source>
</reference>
<sequence length="210" mass="23120">MTEINLSKEPSMQILSMAEEWEMFHTWLEANAPGTLLSLNPPASESEIERLGEIGHFIHPDLPSLLCCHNGAPPVTRGGAPSAYLPGGYSLKSVDQILIGRTVMLEDIEYERRRGTLVDNYGLTCHSDWLPIASDSAGGQLFLDNRTGPLLGSVLAYDDGRLQYQPKWPSLRSMLSEINSSARGHGTAGGLKPRVRPGELTIEWYDPQFS</sequence>
<keyword evidence="2" id="KW-1185">Reference proteome</keyword>
<evidence type="ECO:0000313" key="2">
    <source>
        <dbReference type="Proteomes" id="UP001520654"/>
    </source>
</evidence>
<dbReference type="EMBL" id="JAINUL010000001">
    <property type="protein sequence ID" value="MCC0097681.1"/>
    <property type="molecule type" value="Genomic_DNA"/>
</dbReference>
<proteinExistence type="predicted"/>
<comment type="caution">
    <text evidence="1">The sequence shown here is derived from an EMBL/GenBank/DDBJ whole genome shotgun (WGS) entry which is preliminary data.</text>
</comment>
<dbReference type="RefSeq" id="WP_229338877.1">
    <property type="nucleotide sequence ID" value="NZ_JAINUL010000001.1"/>
</dbReference>
<gene>
    <name evidence="1" type="ORF">K7B10_23455</name>
</gene>
<protein>
    <submittedName>
        <fullName evidence="1">SMI1/KNR4 family protein</fullName>
    </submittedName>
</protein>
<name>A0ABS8E9E1_9ACTN</name>